<reference evidence="3 5" key="2">
    <citation type="submission" date="2019-09" db="EMBL/GenBank/DDBJ databases">
        <title>FDA dAtabase for Regulatory Grade micrObial Sequences (FDA-ARGOS): Supporting development and validation of Infectious Disease Dx tests.</title>
        <authorList>
            <person name="Sciortino C."/>
            <person name="Tallon L."/>
            <person name="Sadzewicz L."/>
            <person name="Vavikolanu K."/>
            <person name="Mehta A."/>
            <person name="Aluvathingal J."/>
            <person name="Nadendla S."/>
            <person name="Nandy P."/>
            <person name="Geyer C."/>
            <person name="Yan Y."/>
            <person name="Sichtig H."/>
        </authorList>
    </citation>
    <scope>NUCLEOTIDE SEQUENCE [LARGE SCALE GENOMIC DNA]</scope>
    <source>
        <strain evidence="3 5">FDAARGOS_640</strain>
    </source>
</reference>
<sequence length="75" mass="7777">MPKTYLVPPAPPQNEGKTVAAWTFSALVLLGAILFALGMVTGQSVLLLVGIGAVVLAIVVGFILRTAGFGQKVKR</sequence>
<dbReference type="STRING" id="1630135.DAD186_11680"/>
<evidence type="ECO:0000313" key="2">
    <source>
        <dbReference type="EMBL" id="ANP27718.1"/>
    </source>
</evidence>
<dbReference type="Proteomes" id="UP000323865">
    <property type="component" value="Chromosome"/>
</dbReference>
<dbReference type="EMBL" id="CP044108">
    <property type="protein sequence ID" value="QEU11878.1"/>
    <property type="molecule type" value="Genomic_DNA"/>
</dbReference>
<keyword evidence="1" id="KW-0812">Transmembrane</keyword>
<gene>
    <name evidence="2" type="ORF">DAD186_11680</name>
    <name evidence="3" type="ORF">FOB48_05900</name>
</gene>
<proteinExistence type="predicted"/>
<organism evidence="2 4">
    <name type="scientific">Dermabacter vaginalis</name>
    <dbReference type="NCBI Taxonomy" id="1630135"/>
    <lineage>
        <taxon>Bacteria</taxon>
        <taxon>Bacillati</taxon>
        <taxon>Actinomycetota</taxon>
        <taxon>Actinomycetes</taxon>
        <taxon>Micrococcales</taxon>
        <taxon>Dermabacteraceae</taxon>
        <taxon>Dermabacter</taxon>
    </lineage>
</organism>
<name>A0A1B0ZIE5_9MICO</name>
<feature type="transmembrane region" description="Helical" evidence="1">
    <location>
        <begin position="20"/>
        <end position="38"/>
    </location>
</feature>
<keyword evidence="1" id="KW-1133">Transmembrane helix</keyword>
<evidence type="ECO:0000256" key="1">
    <source>
        <dbReference type="SAM" id="Phobius"/>
    </source>
</evidence>
<reference evidence="2 4" key="1">
    <citation type="submission" date="2015-06" db="EMBL/GenBank/DDBJ databases">
        <title>Investigation of pathophysiology for high-risk pregnancy and development of treatment modality based on it.</title>
        <authorList>
            <person name="Kim B.-C."/>
            <person name="Lim S."/>
        </authorList>
    </citation>
    <scope>NUCLEOTIDE SEQUENCE [LARGE SCALE GENOMIC DNA]</scope>
    <source>
        <strain evidence="2 4">AD1-86</strain>
    </source>
</reference>
<keyword evidence="1" id="KW-0472">Membrane</keyword>
<keyword evidence="5" id="KW-1185">Reference proteome</keyword>
<dbReference type="Proteomes" id="UP000092596">
    <property type="component" value="Chromosome"/>
</dbReference>
<evidence type="ECO:0000313" key="3">
    <source>
        <dbReference type="EMBL" id="QEU11878.1"/>
    </source>
</evidence>
<protein>
    <submittedName>
        <fullName evidence="2">Uncharacterized protein</fullName>
    </submittedName>
</protein>
<evidence type="ECO:0000313" key="5">
    <source>
        <dbReference type="Proteomes" id="UP000323865"/>
    </source>
</evidence>
<dbReference type="KEGG" id="dva:DAD186_11680"/>
<dbReference type="EMBL" id="CP012117">
    <property type="protein sequence ID" value="ANP27718.1"/>
    <property type="molecule type" value="Genomic_DNA"/>
</dbReference>
<feature type="transmembrane region" description="Helical" evidence="1">
    <location>
        <begin position="45"/>
        <end position="64"/>
    </location>
</feature>
<dbReference type="NCBIfam" id="NF041681">
    <property type="entry name" value="HGxxPAAW"/>
    <property type="match status" value="1"/>
</dbReference>
<dbReference type="AlphaFoldDB" id="A0A1B0ZIE5"/>
<dbReference type="RefSeq" id="WP_065247870.1">
    <property type="nucleotide sequence ID" value="NZ_CP012117.1"/>
</dbReference>
<evidence type="ECO:0000313" key="4">
    <source>
        <dbReference type="Proteomes" id="UP000092596"/>
    </source>
</evidence>
<accession>A0A1B0ZIE5</accession>